<dbReference type="Proteomes" id="UP000034107">
    <property type="component" value="Unassembled WGS sequence"/>
</dbReference>
<dbReference type="EMBL" id="LCLS01000001">
    <property type="protein sequence ID" value="KKU22523.1"/>
    <property type="molecule type" value="Genomic_DNA"/>
</dbReference>
<reference evidence="1 2" key="1">
    <citation type="journal article" date="2015" name="Nature">
        <title>rRNA introns, odd ribosomes, and small enigmatic genomes across a large radiation of phyla.</title>
        <authorList>
            <person name="Brown C.T."/>
            <person name="Hug L.A."/>
            <person name="Thomas B.C."/>
            <person name="Sharon I."/>
            <person name="Castelle C.J."/>
            <person name="Singh A."/>
            <person name="Wilkins M.J."/>
            <person name="Williams K.H."/>
            <person name="Banfield J.F."/>
        </authorList>
    </citation>
    <scope>NUCLEOTIDE SEQUENCE [LARGE SCALE GENOMIC DNA]</scope>
</reference>
<organism evidence="1 2">
    <name type="scientific">Candidatus Nomurabacteria bacterium GW2011_GWA1_46_11</name>
    <dbReference type="NCBI Taxonomy" id="1618732"/>
    <lineage>
        <taxon>Bacteria</taxon>
        <taxon>Candidatus Nomuraibacteriota</taxon>
    </lineage>
</organism>
<evidence type="ECO:0008006" key="3">
    <source>
        <dbReference type="Google" id="ProtNLM"/>
    </source>
</evidence>
<dbReference type="SUPFAM" id="SSF57783">
    <property type="entry name" value="Zinc beta-ribbon"/>
    <property type="match status" value="1"/>
</dbReference>
<accession>A0A0G1QXG7</accession>
<protein>
    <recommendedName>
        <fullName evidence="3">Zinc finger CHC2-type domain-containing protein</fullName>
    </recommendedName>
</protein>
<name>A0A0G1QXG7_9BACT</name>
<gene>
    <name evidence="1" type="ORF">UX31_C0001G0041</name>
</gene>
<dbReference type="AlphaFoldDB" id="A0A0G1QXG7"/>
<dbReference type="InterPro" id="IPR036977">
    <property type="entry name" value="DNA_primase_Znf_CHC2"/>
</dbReference>
<dbReference type="Gene3D" id="3.90.580.10">
    <property type="entry name" value="Zinc finger, CHC2-type domain"/>
    <property type="match status" value="1"/>
</dbReference>
<dbReference type="GO" id="GO:0006260">
    <property type="term" value="P:DNA replication"/>
    <property type="evidence" value="ECO:0007669"/>
    <property type="project" value="InterPro"/>
</dbReference>
<evidence type="ECO:0000313" key="2">
    <source>
        <dbReference type="Proteomes" id="UP000034107"/>
    </source>
</evidence>
<dbReference type="GO" id="GO:0003677">
    <property type="term" value="F:DNA binding"/>
    <property type="evidence" value="ECO:0007669"/>
    <property type="project" value="InterPro"/>
</dbReference>
<dbReference type="GO" id="GO:0008270">
    <property type="term" value="F:zinc ion binding"/>
    <property type="evidence" value="ECO:0007669"/>
    <property type="project" value="InterPro"/>
</dbReference>
<proteinExistence type="predicted"/>
<evidence type="ECO:0000313" key="1">
    <source>
        <dbReference type="EMBL" id="KKU22523.1"/>
    </source>
</evidence>
<sequence>MINTQQIKSALPIAKLIEHYGGIKTAANQCWCIFHEKNGKAGHKTPSLVVHPDSQTITCKSQGCFEGANIFAVIAKMEGLDIKSEYPKIIERAASIAGIQIQQPIRKPIMTGSLQTSHIEFLRNRGLEDETIAKMRLGGFYDHIQFKYFDNGEVVGYKAKTIIPKDKQDEHRMDNLKWKPYYIKGKKPDYWFTDGLQNKKIIYLVAGEYDLAILQQEVNKKNISNEIGVITLITGESSPISKSGLEYLRQLDNTEYRIIYDYDDTGLNNMPLRGQELLKTGKRVMSFSWKPEMNPSNKQGYDINDHFLESKKVDIFLDETNFIEIGNEAESQQNDAEKIELTNDPVTIDQIYEAISKIGVVSHELIEICIATCISIGLKLELPIWLMIIGNPSSFKTELIKLFRGIAEVLYLSSMSENAFASGFIPKDGSQPKDLLSILNNKILLIRDLTTMFSLNEETVKKILGDLTSIFDGEFEKFTATRGLMKYRATFPIIGCITPAILAKHRNYMEQLGSRFLFYRIPHLTDDNRATGYGIAWNGEKRSENIKVATTLVSSFCVQLINKARELAELPRIDNETRELLNNAAEFVSRARGKAITRPVEFTNDQNKKITYYEITDRQVEEPWRALIELRSIATVLAFIRNKDVVTPDEFQTLRLLIQSSASINRTEVMVALIGEEGLTADQTSKKVDKSSKQTRRDLTELVALGLVVKKKELGATFPTTAPWLFSIEPEYSALLAGISIAPIQEDAIPPNMLDEMLDGRDTDYGGGDGE</sequence>
<comment type="caution">
    <text evidence="1">The sequence shown here is derived from an EMBL/GenBank/DDBJ whole genome shotgun (WGS) entry which is preliminary data.</text>
</comment>